<dbReference type="InterPro" id="IPR001077">
    <property type="entry name" value="COMT_C"/>
</dbReference>
<dbReference type="InterPro" id="IPR012967">
    <property type="entry name" value="COMT_dimerisation"/>
</dbReference>
<dbReference type="Gene3D" id="1.10.10.10">
    <property type="entry name" value="Winged helix-like DNA-binding domain superfamily/Winged helix DNA-binding domain"/>
    <property type="match status" value="1"/>
</dbReference>
<proteinExistence type="predicted"/>
<dbReference type="EMBL" id="JBJQND010000009">
    <property type="protein sequence ID" value="KAL3866349.1"/>
    <property type="molecule type" value="Genomic_DNA"/>
</dbReference>
<feature type="region of interest" description="Disordered" evidence="9">
    <location>
        <begin position="174"/>
        <end position="204"/>
    </location>
</feature>
<evidence type="ECO:0000256" key="9">
    <source>
        <dbReference type="SAM" id="MobiDB-lite"/>
    </source>
</evidence>
<dbReference type="Proteomes" id="UP001634394">
    <property type="component" value="Unassembled WGS sequence"/>
</dbReference>
<sequence>MASERVFGNETELRSDPDADRIIEIINAATIFKMMMAAIEIGLFDALETEEGFITSHSFASKHGYDVDITERLFDALSCSGLLEKETSSKGYYEYRNTSGTRKYLTKTKLPTLLSLAFLEETMVFRTLEKLPEILKSGKRMMNIMNLKQPMAASHQQTGAAFHNAPAQIINPMGKYSKNTEKNDIKASKENESKDLNSISTLPSPHHKASQLVDLQMQFMLSMDGIAATCASAIAQAFDISSHRTAVDLGGGSGRIANEFTNTFPEMEVIVLDLPPVVQATQKHLLHHQNDRITFVEGDMLVDSLPKGDLYILGHVLHGFSKANINTILKKIFDKLPRGGSLLVLEKVMSDDKTAPDIPITNNLVLSMITEGRERTILEYRKLLMKHGFKHTKMRRIEGYNYYDAILAKKPF</sequence>
<evidence type="ECO:0000256" key="3">
    <source>
        <dbReference type="ARBA" id="ARBA00022691"/>
    </source>
</evidence>
<dbReference type="GO" id="GO:0017096">
    <property type="term" value="F:acetylserotonin O-methyltransferase activity"/>
    <property type="evidence" value="ECO:0007669"/>
    <property type="project" value="UniProtKB-EC"/>
</dbReference>
<evidence type="ECO:0000256" key="4">
    <source>
        <dbReference type="ARBA" id="ARBA00037645"/>
    </source>
</evidence>
<evidence type="ECO:0000256" key="8">
    <source>
        <dbReference type="PIRSR" id="PIRSR005739-1"/>
    </source>
</evidence>
<accession>A0ABD3VXL9</accession>
<name>A0ABD3VXL9_SINWO</name>
<reference evidence="12 13" key="1">
    <citation type="submission" date="2024-11" db="EMBL/GenBank/DDBJ databases">
        <title>Chromosome-level genome assembly of the freshwater bivalve Anodonta woodiana.</title>
        <authorList>
            <person name="Chen X."/>
        </authorList>
    </citation>
    <scope>NUCLEOTIDE SEQUENCE [LARGE SCALE GENOMIC DNA]</scope>
    <source>
        <strain evidence="12">MN2024</strain>
        <tissue evidence="12">Gills</tissue>
    </source>
</reference>
<comment type="function">
    <text evidence="4">Catalyzes the transfer of a methyl group onto N-acetylserotonin, producing melatonin (N-acetyl-5-methoxytryptamine).</text>
</comment>
<dbReference type="GO" id="GO:0032259">
    <property type="term" value="P:methylation"/>
    <property type="evidence" value="ECO:0007669"/>
    <property type="project" value="UniProtKB-KW"/>
</dbReference>
<dbReference type="InterPro" id="IPR016461">
    <property type="entry name" value="COMT-like"/>
</dbReference>
<evidence type="ECO:0000313" key="12">
    <source>
        <dbReference type="EMBL" id="KAL3866349.1"/>
    </source>
</evidence>
<dbReference type="SUPFAM" id="SSF46785">
    <property type="entry name" value="Winged helix' DNA-binding domain"/>
    <property type="match status" value="1"/>
</dbReference>
<dbReference type="Gene3D" id="3.40.50.150">
    <property type="entry name" value="Vaccinia Virus protein VP39"/>
    <property type="match status" value="1"/>
</dbReference>
<dbReference type="AlphaFoldDB" id="A0ABD3VXL9"/>
<dbReference type="Pfam" id="PF00891">
    <property type="entry name" value="Methyltransf_2"/>
    <property type="match status" value="1"/>
</dbReference>
<feature type="compositionally biased region" description="Basic and acidic residues" evidence="9">
    <location>
        <begin position="178"/>
        <end position="195"/>
    </location>
</feature>
<keyword evidence="3" id="KW-0949">S-adenosyl-L-methionine</keyword>
<comment type="caution">
    <text evidence="12">The sequence shown here is derived from an EMBL/GenBank/DDBJ whole genome shotgun (WGS) entry which is preliminary data.</text>
</comment>
<dbReference type="SUPFAM" id="SSF53335">
    <property type="entry name" value="S-adenosyl-L-methionine-dependent methyltransferases"/>
    <property type="match status" value="1"/>
</dbReference>
<dbReference type="PIRSF" id="PIRSF005739">
    <property type="entry name" value="O-mtase"/>
    <property type="match status" value="1"/>
</dbReference>
<dbReference type="EC" id="2.1.1.4" evidence="5"/>
<dbReference type="InterPro" id="IPR036390">
    <property type="entry name" value="WH_DNA-bd_sf"/>
</dbReference>
<feature type="active site" description="Proton acceptor" evidence="8">
    <location>
        <position position="318"/>
    </location>
</feature>
<evidence type="ECO:0000256" key="1">
    <source>
        <dbReference type="ARBA" id="ARBA00022603"/>
    </source>
</evidence>
<evidence type="ECO:0000256" key="7">
    <source>
        <dbReference type="ARBA" id="ARBA00043054"/>
    </source>
</evidence>
<keyword evidence="13" id="KW-1185">Reference proteome</keyword>
<dbReference type="InterPro" id="IPR029063">
    <property type="entry name" value="SAM-dependent_MTases_sf"/>
</dbReference>
<evidence type="ECO:0000256" key="5">
    <source>
        <dbReference type="ARBA" id="ARBA00039116"/>
    </source>
</evidence>
<evidence type="ECO:0000259" key="11">
    <source>
        <dbReference type="Pfam" id="PF08100"/>
    </source>
</evidence>
<evidence type="ECO:0000259" key="10">
    <source>
        <dbReference type="Pfam" id="PF00891"/>
    </source>
</evidence>
<dbReference type="InterPro" id="IPR036388">
    <property type="entry name" value="WH-like_DNA-bd_sf"/>
</dbReference>
<dbReference type="PANTHER" id="PTHR43712:SF2">
    <property type="entry name" value="O-METHYLTRANSFERASE CICE"/>
    <property type="match status" value="1"/>
</dbReference>
<evidence type="ECO:0000256" key="2">
    <source>
        <dbReference type="ARBA" id="ARBA00022679"/>
    </source>
</evidence>
<protein>
    <recommendedName>
        <fullName evidence="6">Acetylserotonin O-methyltransferase</fullName>
        <ecNumber evidence="5">2.1.1.4</ecNumber>
    </recommendedName>
    <alternativeName>
        <fullName evidence="7">Hydroxyindole O-methyltransferase</fullName>
    </alternativeName>
</protein>
<dbReference type="PANTHER" id="PTHR43712">
    <property type="entry name" value="PUTATIVE (AFU_ORTHOLOGUE AFUA_4G14580)-RELATED"/>
    <property type="match status" value="1"/>
</dbReference>
<evidence type="ECO:0000313" key="13">
    <source>
        <dbReference type="Proteomes" id="UP001634394"/>
    </source>
</evidence>
<feature type="domain" description="O-methyltransferase C-terminal" evidence="10">
    <location>
        <begin position="215"/>
        <end position="390"/>
    </location>
</feature>
<organism evidence="12 13">
    <name type="scientific">Sinanodonta woodiana</name>
    <name type="common">Chinese pond mussel</name>
    <name type="synonym">Anodonta woodiana</name>
    <dbReference type="NCBI Taxonomy" id="1069815"/>
    <lineage>
        <taxon>Eukaryota</taxon>
        <taxon>Metazoa</taxon>
        <taxon>Spiralia</taxon>
        <taxon>Lophotrochozoa</taxon>
        <taxon>Mollusca</taxon>
        <taxon>Bivalvia</taxon>
        <taxon>Autobranchia</taxon>
        <taxon>Heteroconchia</taxon>
        <taxon>Palaeoheterodonta</taxon>
        <taxon>Unionida</taxon>
        <taxon>Unionoidea</taxon>
        <taxon>Unionidae</taxon>
        <taxon>Unioninae</taxon>
        <taxon>Sinanodonta</taxon>
    </lineage>
</organism>
<evidence type="ECO:0000256" key="6">
    <source>
        <dbReference type="ARBA" id="ARBA00040730"/>
    </source>
</evidence>
<dbReference type="Pfam" id="PF08100">
    <property type="entry name" value="Dimerisation"/>
    <property type="match status" value="1"/>
</dbReference>
<feature type="domain" description="O-methyltransferase dimerisation" evidence="11">
    <location>
        <begin position="24"/>
        <end position="106"/>
    </location>
</feature>
<keyword evidence="1" id="KW-0489">Methyltransferase</keyword>
<gene>
    <name evidence="12" type="ORF">ACJMK2_043654</name>
</gene>
<keyword evidence="2" id="KW-0808">Transferase</keyword>
<dbReference type="CDD" id="cd02440">
    <property type="entry name" value="AdoMet_MTases"/>
    <property type="match status" value="1"/>
</dbReference>
<dbReference type="PROSITE" id="PS51683">
    <property type="entry name" value="SAM_OMT_II"/>
    <property type="match status" value="1"/>
</dbReference>